<feature type="signal peptide" evidence="1">
    <location>
        <begin position="1"/>
        <end position="26"/>
    </location>
</feature>
<keyword evidence="1" id="KW-0732">Signal</keyword>
<evidence type="ECO:0000313" key="2">
    <source>
        <dbReference type="EMBL" id="KZV22223.1"/>
    </source>
</evidence>
<feature type="chain" id="PRO_5016418990" evidence="1">
    <location>
        <begin position="27"/>
        <end position="73"/>
    </location>
</feature>
<gene>
    <name evidence="2" type="ORF">F511_34365</name>
</gene>
<organism evidence="2 3">
    <name type="scientific">Dorcoceras hygrometricum</name>
    <dbReference type="NCBI Taxonomy" id="472368"/>
    <lineage>
        <taxon>Eukaryota</taxon>
        <taxon>Viridiplantae</taxon>
        <taxon>Streptophyta</taxon>
        <taxon>Embryophyta</taxon>
        <taxon>Tracheophyta</taxon>
        <taxon>Spermatophyta</taxon>
        <taxon>Magnoliopsida</taxon>
        <taxon>eudicotyledons</taxon>
        <taxon>Gunneridae</taxon>
        <taxon>Pentapetalae</taxon>
        <taxon>asterids</taxon>
        <taxon>lamiids</taxon>
        <taxon>Lamiales</taxon>
        <taxon>Gesneriaceae</taxon>
        <taxon>Didymocarpoideae</taxon>
        <taxon>Trichosporeae</taxon>
        <taxon>Loxocarpinae</taxon>
        <taxon>Dorcoceras</taxon>
    </lineage>
</organism>
<protein>
    <submittedName>
        <fullName evidence="2">Chitinase 1</fullName>
    </submittedName>
</protein>
<dbReference type="EMBL" id="KV014419">
    <property type="protein sequence ID" value="KZV22223.1"/>
    <property type="molecule type" value="Genomic_DNA"/>
</dbReference>
<proteinExistence type="predicted"/>
<dbReference type="AlphaFoldDB" id="A0A2Z7AKL4"/>
<sequence>MLAAVYALHSCLCSVLDILSVAYTHCHIDPDLFKPCLVVLICEYQGTCFEDERVTPVYLISLLRSVSRYERSG</sequence>
<dbReference type="Proteomes" id="UP000250235">
    <property type="component" value="Unassembled WGS sequence"/>
</dbReference>
<evidence type="ECO:0000256" key="1">
    <source>
        <dbReference type="SAM" id="SignalP"/>
    </source>
</evidence>
<accession>A0A2Z7AKL4</accession>
<reference evidence="2 3" key="1">
    <citation type="journal article" date="2015" name="Proc. Natl. Acad. Sci. U.S.A.">
        <title>The resurrection genome of Boea hygrometrica: A blueprint for survival of dehydration.</title>
        <authorList>
            <person name="Xiao L."/>
            <person name="Yang G."/>
            <person name="Zhang L."/>
            <person name="Yang X."/>
            <person name="Zhao S."/>
            <person name="Ji Z."/>
            <person name="Zhou Q."/>
            <person name="Hu M."/>
            <person name="Wang Y."/>
            <person name="Chen M."/>
            <person name="Xu Y."/>
            <person name="Jin H."/>
            <person name="Xiao X."/>
            <person name="Hu G."/>
            <person name="Bao F."/>
            <person name="Hu Y."/>
            <person name="Wan P."/>
            <person name="Li L."/>
            <person name="Deng X."/>
            <person name="Kuang T."/>
            <person name="Xiang C."/>
            <person name="Zhu J.K."/>
            <person name="Oliver M.J."/>
            <person name="He Y."/>
        </authorList>
    </citation>
    <scope>NUCLEOTIDE SEQUENCE [LARGE SCALE GENOMIC DNA]</scope>
    <source>
        <strain evidence="3">cv. XS01</strain>
    </source>
</reference>
<evidence type="ECO:0000313" key="3">
    <source>
        <dbReference type="Proteomes" id="UP000250235"/>
    </source>
</evidence>
<name>A0A2Z7AKL4_9LAMI</name>
<keyword evidence="3" id="KW-1185">Reference proteome</keyword>